<dbReference type="Proteomes" id="UP000004994">
    <property type="component" value="Chromosome 8"/>
</dbReference>
<evidence type="ECO:0000256" key="1">
    <source>
        <dbReference type="SAM" id="MobiDB-lite"/>
    </source>
</evidence>
<proteinExistence type="predicted"/>
<accession>A0A3Q7HK15</accession>
<keyword evidence="3" id="KW-1185">Reference proteome</keyword>
<dbReference type="EnsemblPlants" id="Solyc08g023650.3.1">
    <property type="protein sequence ID" value="Solyc08g023650.3.1"/>
    <property type="gene ID" value="Solyc08g023650.3"/>
</dbReference>
<dbReference type="Gramene" id="Solyc08g023650.3.1">
    <property type="protein sequence ID" value="Solyc08g023650.3.1"/>
    <property type="gene ID" value="Solyc08g023650.3"/>
</dbReference>
<sequence length="104" mass="11566">PHCKGMTRISETRATPRRMLERSLPDSFGGSPNRGMPSSLYRTEGWPGLAILIESLLMANKDFRHGGLLMVNSVSDSLCNTEVHQAYSPPHDRSLSGFWNYATT</sequence>
<dbReference type="AlphaFoldDB" id="A0A3Q7HK15"/>
<dbReference type="InParanoid" id="A0A3Q7HK15"/>
<reference evidence="2" key="2">
    <citation type="submission" date="2019-01" db="UniProtKB">
        <authorList>
            <consortium name="EnsemblPlants"/>
        </authorList>
    </citation>
    <scope>IDENTIFICATION</scope>
    <source>
        <strain evidence="2">cv. Heinz 1706</strain>
    </source>
</reference>
<name>A0A3Q7HK15_SOLLC</name>
<evidence type="ECO:0000313" key="3">
    <source>
        <dbReference type="Proteomes" id="UP000004994"/>
    </source>
</evidence>
<feature type="region of interest" description="Disordered" evidence="1">
    <location>
        <begin position="1"/>
        <end position="39"/>
    </location>
</feature>
<organism evidence="2">
    <name type="scientific">Solanum lycopersicum</name>
    <name type="common">Tomato</name>
    <name type="synonym">Lycopersicon esculentum</name>
    <dbReference type="NCBI Taxonomy" id="4081"/>
    <lineage>
        <taxon>Eukaryota</taxon>
        <taxon>Viridiplantae</taxon>
        <taxon>Streptophyta</taxon>
        <taxon>Embryophyta</taxon>
        <taxon>Tracheophyta</taxon>
        <taxon>Spermatophyta</taxon>
        <taxon>Magnoliopsida</taxon>
        <taxon>eudicotyledons</taxon>
        <taxon>Gunneridae</taxon>
        <taxon>Pentapetalae</taxon>
        <taxon>asterids</taxon>
        <taxon>lamiids</taxon>
        <taxon>Solanales</taxon>
        <taxon>Solanaceae</taxon>
        <taxon>Solanoideae</taxon>
        <taxon>Solaneae</taxon>
        <taxon>Solanum</taxon>
        <taxon>Solanum subgen. Lycopersicon</taxon>
    </lineage>
</organism>
<protein>
    <submittedName>
        <fullName evidence="2">Uncharacterized protein</fullName>
    </submittedName>
</protein>
<evidence type="ECO:0000313" key="2">
    <source>
        <dbReference type="EnsemblPlants" id="Solyc08g023650.3.1"/>
    </source>
</evidence>
<dbReference type="PaxDb" id="4081-Solyc08g023650.2.1"/>
<reference evidence="2" key="1">
    <citation type="journal article" date="2012" name="Nature">
        <title>The tomato genome sequence provides insights into fleshy fruit evolution.</title>
        <authorList>
            <consortium name="Tomato Genome Consortium"/>
        </authorList>
    </citation>
    <scope>NUCLEOTIDE SEQUENCE [LARGE SCALE GENOMIC DNA]</scope>
    <source>
        <strain evidence="2">cv. Heinz 1706</strain>
    </source>
</reference>